<organism evidence="2 3">
    <name type="scientific">Geodia barretti</name>
    <name type="common">Barrett's horny sponge</name>
    <dbReference type="NCBI Taxonomy" id="519541"/>
    <lineage>
        <taxon>Eukaryota</taxon>
        <taxon>Metazoa</taxon>
        <taxon>Porifera</taxon>
        <taxon>Demospongiae</taxon>
        <taxon>Heteroscleromorpha</taxon>
        <taxon>Tetractinellida</taxon>
        <taxon>Astrophorina</taxon>
        <taxon>Geodiidae</taxon>
        <taxon>Geodia</taxon>
    </lineage>
</organism>
<dbReference type="AlphaFoldDB" id="A0AA35RLC0"/>
<comment type="caution">
    <text evidence="2">The sequence shown here is derived from an EMBL/GenBank/DDBJ whole genome shotgun (WGS) entry which is preliminary data.</text>
</comment>
<dbReference type="EMBL" id="CASHTH010001241">
    <property type="protein sequence ID" value="CAI8013177.1"/>
    <property type="molecule type" value="Genomic_DNA"/>
</dbReference>
<evidence type="ECO:0000256" key="1">
    <source>
        <dbReference type="SAM" id="MobiDB-lite"/>
    </source>
</evidence>
<keyword evidence="3" id="KW-1185">Reference proteome</keyword>
<feature type="region of interest" description="Disordered" evidence="1">
    <location>
        <begin position="68"/>
        <end position="89"/>
    </location>
</feature>
<dbReference type="Proteomes" id="UP001174909">
    <property type="component" value="Unassembled WGS sequence"/>
</dbReference>
<gene>
    <name evidence="2" type="ORF">GBAR_LOCUS8388</name>
</gene>
<reference evidence="2" key="1">
    <citation type="submission" date="2023-03" db="EMBL/GenBank/DDBJ databases">
        <authorList>
            <person name="Steffen K."/>
            <person name="Cardenas P."/>
        </authorList>
    </citation>
    <scope>NUCLEOTIDE SEQUENCE</scope>
</reference>
<proteinExistence type="predicted"/>
<protein>
    <submittedName>
        <fullName evidence="2">Uncharacterized protein</fullName>
    </submittedName>
</protein>
<sequence>MSNSSVSSNRFGGSSISSGSSGPHPHPLLGPLVLVVAPHPLIATVVSLRPVREAICFRRKPIIATVTKSKPTQRCSHSNNAKNGSTPSAYSWGAPSEWRNFQSPQIQCWGVKQTTAPWKNSSPAPSPILVKTTPTSARAGELV</sequence>
<evidence type="ECO:0000313" key="2">
    <source>
        <dbReference type="EMBL" id="CAI8013177.1"/>
    </source>
</evidence>
<name>A0AA35RLC0_GEOBA</name>
<evidence type="ECO:0000313" key="3">
    <source>
        <dbReference type="Proteomes" id="UP001174909"/>
    </source>
</evidence>
<accession>A0AA35RLC0</accession>
<feature type="region of interest" description="Disordered" evidence="1">
    <location>
        <begin position="1"/>
        <end position="23"/>
    </location>
</feature>
<feature type="region of interest" description="Disordered" evidence="1">
    <location>
        <begin position="120"/>
        <end position="143"/>
    </location>
</feature>